<dbReference type="CDD" id="cd00190">
    <property type="entry name" value="Tryp_SPc"/>
    <property type="match status" value="1"/>
</dbReference>
<keyword evidence="1" id="KW-0645">Protease</keyword>
<dbReference type="SMART" id="SM00020">
    <property type="entry name" value="Tryp_SPc"/>
    <property type="match status" value="1"/>
</dbReference>
<dbReference type="Pfam" id="PF00089">
    <property type="entry name" value="Trypsin"/>
    <property type="match status" value="1"/>
</dbReference>
<evidence type="ECO:0000259" key="5">
    <source>
        <dbReference type="PROSITE" id="PS50240"/>
    </source>
</evidence>
<sequence>MCLQQTMYGAGGHRHVLCGKGNLKYGRIVGGMMSTSGEFPWIVSIRKQTSHNCGGVVVNKRWVMTAAHCFCSGSSTYFAKEKFSISISRNGFRNSSSQDIKISKLMLHPEYSCQRLENDIALLRLMVDISWVNADPACFPASDQSQFNVLENVQAIAAGWGATNEDLSVGTIPRMLHKVQVPILENGECQKWYRSQNKSLSLQKSQMCAGFQNGGKDTCWADSGGPLMVKNGANLVVVGIVSTGIGCARASLPGIYTRLTEYIDWIANSIS</sequence>
<dbReference type="EMBL" id="JBBCAQ010000034">
    <property type="protein sequence ID" value="KAK7579816.1"/>
    <property type="molecule type" value="Genomic_DNA"/>
</dbReference>
<evidence type="ECO:0000256" key="1">
    <source>
        <dbReference type="ARBA" id="ARBA00022670"/>
    </source>
</evidence>
<dbReference type="FunFam" id="2.40.10.10:FF:000003">
    <property type="entry name" value="Transmembrane serine protease 3"/>
    <property type="match status" value="1"/>
</dbReference>
<feature type="domain" description="Peptidase S1" evidence="5">
    <location>
        <begin position="28"/>
        <end position="271"/>
    </location>
</feature>
<organism evidence="6 7">
    <name type="scientific">Parthenolecanium corni</name>
    <dbReference type="NCBI Taxonomy" id="536013"/>
    <lineage>
        <taxon>Eukaryota</taxon>
        <taxon>Metazoa</taxon>
        <taxon>Ecdysozoa</taxon>
        <taxon>Arthropoda</taxon>
        <taxon>Hexapoda</taxon>
        <taxon>Insecta</taxon>
        <taxon>Pterygota</taxon>
        <taxon>Neoptera</taxon>
        <taxon>Paraneoptera</taxon>
        <taxon>Hemiptera</taxon>
        <taxon>Sternorrhyncha</taxon>
        <taxon>Coccoidea</taxon>
        <taxon>Coccidae</taxon>
        <taxon>Parthenolecanium</taxon>
    </lineage>
</organism>
<dbReference type="Proteomes" id="UP001367676">
    <property type="component" value="Unassembled WGS sequence"/>
</dbReference>
<dbReference type="SUPFAM" id="SSF50494">
    <property type="entry name" value="Trypsin-like serine proteases"/>
    <property type="match status" value="1"/>
</dbReference>
<dbReference type="AlphaFoldDB" id="A0AAN9TB27"/>
<keyword evidence="4" id="KW-1015">Disulfide bond</keyword>
<dbReference type="PROSITE" id="PS50240">
    <property type="entry name" value="TRYPSIN_DOM"/>
    <property type="match status" value="1"/>
</dbReference>
<evidence type="ECO:0000256" key="3">
    <source>
        <dbReference type="ARBA" id="ARBA00022825"/>
    </source>
</evidence>
<dbReference type="PANTHER" id="PTHR24252">
    <property type="entry name" value="ACROSIN-RELATED"/>
    <property type="match status" value="1"/>
</dbReference>
<reference evidence="6 7" key="1">
    <citation type="submission" date="2024-03" db="EMBL/GenBank/DDBJ databases">
        <title>Adaptation during the transition from Ophiocordyceps entomopathogen to insect associate is accompanied by gene loss and intensified selection.</title>
        <authorList>
            <person name="Ward C.M."/>
            <person name="Onetto C.A."/>
            <person name="Borneman A.R."/>
        </authorList>
    </citation>
    <scope>NUCLEOTIDE SEQUENCE [LARGE SCALE GENOMIC DNA]</scope>
    <source>
        <strain evidence="6">AWRI1</strain>
        <tissue evidence="6">Single Adult Female</tissue>
    </source>
</reference>
<dbReference type="InterPro" id="IPR009003">
    <property type="entry name" value="Peptidase_S1_PA"/>
</dbReference>
<dbReference type="InterPro" id="IPR001254">
    <property type="entry name" value="Trypsin_dom"/>
</dbReference>
<dbReference type="PRINTS" id="PR00722">
    <property type="entry name" value="CHYMOTRYPSIN"/>
</dbReference>
<evidence type="ECO:0000256" key="4">
    <source>
        <dbReference type="ARBA" id="ARBA00023157"/>
    </source>
</evidence>
<dbReference type="PANTHER" id="PTHR24252:SF7">
    <property type="entry name" value="HYALIN"/>
    <property type="match status" value="1"/>
</dbReference>
<dbReference type="InterPro" id="IPR043504">
    <property type="entry name" value="Peptidase_S1_PA_chymotrypsin"/>
</dbReference>
<comment type="caution">
    <text evidence="6">The sequence shown here is derived from an EMBL/GenBank/DDBJ whole genome shotgun (WGS) entry which is preliminary data.</text>
</comment>
<dbReference type="Gene3D" id="2.40.10.10">
    <property type="entry name" value="Trypsin-like serine proteases"/>
    <property type="match status" value="1"/>
</dbReference>
<protein>
    <recommendedName>
        <fullName evidence="5">Peptidase S1 domain-containing protein</fullName>
    </recommendedName>
</protein>
<keyword evidence="3" id="KW-0720">Serine protease</keyword>
<dbReference type="InterPro" id="IPR001314">
    <property type="entry name" value="Peptidase_S1A"/>
</dbReference>
<dbReference type="GO" id="GO:0006508">
    <property type="term" value="P:proteolysis"/>
    <property type="evidence" value="ECO:0007669"/>
    <property type="project" value="UniProtKB-KW"/>
</dbReference>
<accession>A0AAN9TB27</accession>
<dbReference type="PROSITE" id="PS00134">
    <property type="entry name" value="TRYPSIN_HIS"/>
    <property type="match status" value="1"/>
</dbReference>
<evidence type="ECO:0000256" key="2">
    <source>
        <dbReference type="ARBA" id="ARBA00022801"/>
    </source>
</evidence>
<evidence type="ECO:0000313" key="7">
    <source>
        <dbReference type="Proteomes" id="UP001367676"/>
    </source>
</evidence>
<keyword evidence="7" id="KW-1185">Reference proteome</keyword>
<evidence type="ECO:0000313" key="6">
    <source>
        <dbReference type="EMBL" id="KAK7579816.1"/>
    </source>
</evidence>
<dbReference type="InterPro" id="IPR018114">
    <property type="entry name" value="TRYPSIN_HIS"/>
</dbReference>
<name>A0AAN9TB27_9HEMI</name>
<proteinExistence type="predicted"/>
<gene>
    <name evidence="6" type="ORF">V9T40_000445</name>
</gene>
<keyword evidence="2" id="KW-0378">Hydrolase</keyword>
<dbReference type="GO" id="GO:0004252">
    <property type="term" value="F:serine-type endopeptidase activity"/>
    <property type="evidence" value="ECO:0007669"/>
    <property type="project" value="InterPro"/>
</dbReference>